<evidence type="ECO:0000256" key="10">
    <source>
        <dbReference type="RuleBase" id="RU000488"/>
    </source>
</evidence>
<evidence type="ECO:0000256" key="9">
    <source>
        <dbReference type="PROSITE-ProRule" id="PRU00282"/>
    </source>
</evidence>
<organism evidence="12 13">
    <name type="scientific">Emiliania huxleyi (strain CCMP1516)</name>
    <dbReference type="NCBI Taxonomy" id="280463"/>
    <lineage>
        <taxon>Eukaryota</taxon>
        <taxon>Haptista</taxon>
        <taxon>Haptophyta</taxon>
        <taxon>Prymnesiophyceae</taxon>
        <taxon>Isochrysidales</taxon>
        <taxon>Noelaerhabdaceae</taxon>
        <taxon>Emiliania</taxon>
    </lineage>
</organism>
<dbReference type="PaxDb" id="2903-EOD16812"/>
<keyword evidence="4 9" id="KW-0812">Transmembrane</keyword>
<comment type="subcellular location">
    <subcellularLocation>
        <location evidence="1">Mitochondrion membrane</location>
        <topology evidence="1">Multi-pass membrane protein</topology>
    </subcellularLocation>
</comment>
<dbReference type="KEGG" id="ehx:EMIHUDRAFT_73861"/>
<dbReference type="InterPro" id="IPR002067">
    <property type="entry name" value="MCP"/>
</dbReference>
<comment type="similarity">
    <text evidence="2 10">Belongs to the mitochondrial carrier (TC 2.A.29) family.</text>
</comment>
<feature type="region of interest" description="Disordered" evidence="11">
    <location>
        <begin position="1"/>
        <end position="21"/>
    </location>
</feature>
<dbReference type="HOGENOM" id="CLU_015166_16_2_1"/>
<evidence type="ECO:0000256" key="5">
    <source>
        <dbReference type="ARBA" id="ARBA00022737"/>
    </source>
</evidence>
<evidence type="ECO:0008006" key="14">
    <source>
        <dbReference type="Google" id="ProtNLM"/>
    </source>
</evidence>
<dbReference type="PANTHER" id="PTHR45624:SF10">
    <property type="entry name" value="SLC (SOLUTE CARRIER) HOMOLOG"/>
    <property type="match status" value="1"/>
</dbReference>
<dbReference type="PROSITE" id="PS50920">
    <property type="entry name" value="SOLCAR"/>
    <property type="match status" value="3"/>
</dbReference>
<dbReference type="RefSeq" id="XP_005777945.1">
    <property type="nucleotide sequence ID" value="XM_005777888.1"/>
</dbReference>
<evidence type="ECO:0000256" key="3">
    <source>
        <dbReference type="ARBA" id="ARBA00022448"/>
    </source>
</evidence>
<evidence type="ECO:0000256" key="1">
    <source>
        <dbReference type="ARBA" id="ARBA00004225"/>
    </source>
</evidence>
<evidence type="ECO:0000256" key="4">
    <source>
        <dbReference type="ARBA" id="ARBA00022692"/>
    </source>
</evidence>
<evidence type="ECO:0000256" key="11">
    <source>
        <dbReference type="SAM" id="MobiDB-lite"/>
    </source>
</evidence>
<evidence type="ECO:0000313" key="12">
    <source>
        <dbReference type="EnsemblProtists" id="EOD16812"/>
    </source>
</evidence>
<reference evidence="12" key="2">
    <citation type="submission" date="2024-10" db="UniProtKB">
        <authorList>
            <consortium name="EnsemblProtists"/>
        </authorList>
    </citation>
    <scope>IDENTIFICATION</scope>
</reference>
<evidence type="ECO:0000256" key="7">
    <source>
        <dbReference type="ARBA" id="ARBA00023128"/>
    </source>
</evidence>
<keyword evidence="6" id="KW-1133">Transmembrane helix</keyword>
<sequence>MPARLSARDVQPGEAASSSAQSPSAPAAAAVNIAAGTIGSMCGEAAVFPIDVVKTRLMTATVSEAPMAALALLIRERGPLGIYSGLPSPLCGAFLIKSSLFAGYELSKVCVHASRTVRHGRDADMARPLDKAEGLFSAAFAGIFAAMATCPVDRVKIVMQTRPNAHASTLHCALALARERSLSLGLGATLAREVPSSAIYFSVYESTREALLPLCPAAAAAPLAGATCGVISWLACCPIDVAKTRVQSGAAPSLLAALRAVAEERAFFRGVQPVVMRAVLKHATVFAVYEQLRPRLLALGT</sequence>
<reference evidence="13" key="1">
    <citation type="journal article" date="2013" name="Nature">
        <title>Pan genome of the phytoplankton Emiliania underpins its global distribution.</title>
        <authorList>
            <person name="Read B.A."/>
            <person name="Kegel J."/>
            <person name="Klute M.J."/>
            <person name="Kuo A."/>
            <person name="Lefebvre S.C."/>
            <person name="Maumus F."/>
            <person name="Mayer C."/>
            <person name="Miller J."/>
            <person name="Monier A."/>
            <person name="Salamov A."/>
            <person name="Young J."/>
            <person name="Aguilar M."/>
            <person name="Claverie J.M."/>
            <person name="Frickenhaus S."/>
            <person name="Gonzalez K."/>
            <person name="Herman E.K."/>
            <person name="Lin Y.C."/>
            <person name="Napier J."/>
            <person name="Ogata H."/>
            <person name="Sarno A.F."/>
            <person name="Shmutz J."/>
            <person name="Schroeder D."/>
            <person name="de Vargas C."/>
            <person name="Verret F."/>
            <person name="von Dassow P."/>
            <person name="Valentin K."/>
            <person name="Van de Peer Y."/>
            <person name="Wheeler G."/>
            <person name="Dacks J.B."/>
            <person name="Delwiche C.F."/>
            <person name="Dyhrman S.T."/>
            <person name="Glockner G."/>
            <person name="John U."/>
            <person name="Richards T."/>
            <person name="Worden A.Z."/>
            <person name="Zhang X."/>
            <person name="Grigoriev I.V."/>
            <person name="Allen A.E."/>
            <person name="Bidle K."/>
            <person name="Borodovsky M."/>
            <person name="Bowler C."/>
            <person name="Brownlee C."/>
            <person name="Cock J.M."/>
            <person name="Elias M."/>
            <person name="Gladyshev V.N."/>
            <person name="Groth M."/>
            <person name="Guda C."/>
            <person name="Hadaegh A."/>
            <person name="Iglesias-Rodriguez M.D."/>
            <person name="Jenkins J."/>
            <person name="Jones B.M."/>
            <person name="Lawson T."/>
            <person name="Leese F."/>
            <person name="Lindquist E."/>
            <person name="Lobanov A."/>
            <person name="Lomsadze A."/>
            <person name="Malik S.B."/>
            <person name="Marsh M.E."/>
            <person name="Mackinder L."/>
            <person name="Mock T."/>
            <person name="Mueller-Roeber B."/>
            <person name="Pagarete A."/>
            <person name="Parker M."/>
            <person name="Probert I."/>
            <person name="Quesneville H."/>
            <person name="Raines C."/>
            <person name="Rensing S.A."/>
            <person name="Riano-Pachon D.M."/>
            <person name="Richier S."/>
            <person name="Rokitta S."/>
            <person name="Shiraiwa Y."/>
            <person name="Soanes D.M."/>
            <person name="van der Giezen M."/>
            <person name="Wahlund T.M."/>
            <person name="Williams B."/>
            <person name="Wilson W."/>
            <person name="Wolfe G."/>
            <person name="Wurch L.L."/>
        </authorList>
    </citation>
    <scope>NUCLEOTIDE SEQUENCE</scope>
</reference>
<name>A0A0D3IZX7_EMIH1</name>
<dbReference type="SUPFAM" id="SSF103506">
    <property type="entry name" value="Mitochondrial carrier"/>
    <property type="match status" value="1"/>
</dbReference>
<dbReference type="PRINTS" id="PR00926">
    <property type="entry name" value="MITOCARRIER"/>
</dbReference>
<dbReference type="PANTHER" id="PTHR45624">
    <property type="entry name" value="MITOCHONDRIAL BASIC AMINO ACIDS TRANSPORTER-RELATED"/>
    <property type="match status" value="1"/>
</dbReference>
<dbReference type="RefSeq" id="XP_005769241.1">
    <property type="nucleotide sequence ID" value="XM_005769184.1"/>
</dbReference>
<keyword evidence="3 10" id="KW-0813">Transport</keyword>
<dbReference type="OMA" id="HHSSEYE"/>
<keyword evidence="7" id="KW-0496">Mitochondrion</keyword>
<evidence type="ECO:0000313" key="13">
    <source>
        <dbReference type="Proteomes" id="UP000013827"/>
    </source>
</evidence>
<evidence type="ECO:0000256" key="2">
    <source>
        <dbReference type="ARBA" id="ARBA00006375"/>
    </source>
</evidence>
<dbReference type="GeneID" id="17271055"/>
<dbReference type="STRING" id="2903.R1C3U3"/>
<dbReference type="GeneID" id="17262972"/>
<accession>A0A0D3IZX7</accession>
<evidence type="ECO:0000256" key="8">
    <source>
        <dbReference type="ARBA" id="ARBA00023136"/>
    </source>
</evidence>
<feature type="repeat" description="Solcar" evidence="9">
    <location>
        <begin position="27"/>
        <end position="110"/>
    </location>
</feature>
<dbReference type="InterPro" id="IPR018108">
    <property type="entry name" value="MCP_transmembrane"/>
</dbReference>
<dbReference type="KEGG" id="ehx:EMIHUDRAFT_102772"/>
<keyword evidence="8 9" id="KW-0472">Membrane</keyword>
<dbReference type="GO" id="GO:0031966">
    <property type="term" value="C:mitochondrial membrane"/>
    <property type="evidence" value="ECO:0007669"/>
    <property type="project" value="UniProtKB-SubCell"/>
</dbReference>
<dbReference type="InterPro" id="IPR050567">
    <property type="entry name" value="Mitochondrial_Carrier"/>
</dbReference>
<dbReference type="EnsemblProtists" id="EOD16812">
    <property type="protein sequence ID" value="EOD16812"/>
    <property type="gene ID" value="EMIHUDRAFT_102772"/>
</dbReference>
<dbReference type="Gene3D" id="1.50.40.10">
    <property type="entry name" value="Mitochondrial carrier domain"/>
    <property type="match status" value="1"/>
</dbReference>
<dbReference type="Proteomes" id="UP000013827">
    <property type="component" value="Unassembled WGS sequence"/>
</dbReference>
<dbReference type="GO" id="GO:0022857">
    <property type="term" value="F:transmembrane transporter activity"/>
    <property type="evidence" value="ECO:0007669"/>
    <property type="project" value="TreeGrafter"/>
</dbReference>
<dbReference type="eggNOG" id="KOG0758">
    <property type="taxonomic scope" value="Eukaryota"/>
</dbReference>
<proteinExistence type="inferred from homology"/>
<dbReference type="Pfam" id="PF00153">
    <property type="entry name" value="Mito_carr"/>
    <property type="match status" value="3"/>
</dbReference>
<feature type="repeat" description="Solcar" evidence="9">
    <location>
        <begin position="129"/>
        <end position="210"/>
    </location>
</feature>
<dbReference type="AlphaFoldDB" id="A0A0D3IZX7"/>
<evidence type="ECO:0000256" key="6">
    <source>
        <dbReference type="ARBA" id="ARBA00022989"/>
    </source>
</evidence>
<keyword evidence="13" id="KW-1185">Reference proteome</keyword>
<feature type="repeat" description="Solcar" evidence="9">
    <location>
        <begin position="216"/>
        <end position="295"/>
    </location>
</feature>
<keyword evidence="5" id="KW-0677">Repeat</keyword>
<dbReference type="EnsemblProtists" id="EOD25516">
    <property type="protein sequence ID" value="EOD25516"/>
    <property type="gene ID" value="EMIHUDRAFT_73861"/>
</dbReference>
<dbReference type="InterPro" id="IPR023395">
    <property type="entry name" value="MCP_dom_sf"/>
</dbReference>
<protein>
    <recommendedName>
        <fullName evidence="14">Mitochondrial carrier protein</fullName>
    </recommendedName>
</protein>